<dbReference type="AlphaFoldDB" id="A0A6A5V9M0"/>
<accession>A0A6A5V9M0</accession>
<feature type="region of interest" description="Disordered" evidence="6">
    <location>
        <begin position="1"/>
        <end position="65"/>
    </location>
</feature>
<keyword evidence="3 7" id="KW-1133">Transmembrane helix</keyword>
<dbReference type="GO" id="GO:0016020">
    <property type="term" value="C:membrane"/>
    <property type="evidence" value="ECO:0007669"/>
    <property type="project" value="UniProtKB-SubCell"/>
</dbReference>
<dbReference type="Gene3D" id="1.20.58.340">
    <property type="entry name" value="Magnesium transport protein CorA, transmembrane region"/>
    <property type="match status" value="1"/>
</dbReference>
<dbReference type="InterPro" id="IPR045863">
    <property type="entry name" value="CorA_TM1_TM2"/>
</dbReference>
<keyword evidence="2 7" id="KW-0812">Transmembrane</keyword>
<feature type="transmembrane region" description="Helical" evidence="7">
    <location>
        <begin position="624"/>
        <end position="646"/>
    </location>
</feature>
<dbReference type="Proteomes" id="UP000800036">
    <property type="component" value="Unassembled WGS sequence"/>
</dbReference>
<evidence type="ECO:0000256" key="1">
    <source>
        <dbReference type="ARBA" id="ARBA00004141"/>
    </source>
</evidence>
<feature type="region of interest" description="Disordered" evidence="6">
    <location>
        <begin position="847"/>
        <end position="879"/>
    </location>
</feature>
<proteinExistence type="predicted"/>
<keyword evidence="4 7" id="KW-0472">Membrane</keyword>
<comment type="subcellular location">
    <subcellularLocation>
        <location evidence="1">Membrane</location>
        <topology evidence="1">Multi-pass membrane protein</topology>
    </subcellularLocation>
</comment>
<gene>
    <name evidence="8" type="ORF">BU23DRAFT_512189</name>
</gene>
<organism evidence="8 9">
    <name type="scientific">Bimuria novae-zelandiae CBS 107.79</name>
    <dbReference type="NCBI Taxonomy" id="1447943"/>
    <lineage>
        <taxon>Eukaryota</taxon>
        <taxon>Fungi</taxon>
        <taxon>Dikarya</taxon>
        <taxon>Ascomycota</taxon>
        <taxon>Pezizomycotina</taxon>
        <taxon>Dothideomycetes</taxon>
        <taxon>Pleosporomycetidae</taxon>
        <taxon>Pleosporales</taxon>
        <taxon>Massarineae</taxon>
        <taxon>Didymosphaeriaceae</taxon>
        <taxon>Bimuria</taxon>
    </lineage>
</organism>
<evidence type="ECO:0000256" key="4">
    <source>
        <dbReference type="ARBA" id="ARBA00023136"/>
    </source>
</evidence>
<feature type="coiled-coil region" evidence="5">
    <location>
        <begin position="471"/>
        <end position="498"/>
    </location>
</feature>
<evidence type="ECO:0000256" key="2">
    <source>
        <dbReference type="ARBA" id="ARBA00022692"/>
    </source>
</evidence>
<protein>
    <submittedName>
        <fullName evidence="8">Uncharacterized protein</fullName>
    </submittedName>
</protein>
<feature type="transmembrane region" description="Helical" evidence="7">
    <location>
        <begin position="548"/>
        <end position="567"/>
    </location>
</feature>
<feature type="compositionally biased region" description="Low complexity" evidence="6">
    <location>
        <begin position="867"/>
        <end position="879"/>
    </location>
</feature>
<dbReference type="OrthoDB" id="426293at2759"/>
<reference evidence="8" key="1">
    <citation type="journal article" date="2020" name="Stud. Mycol.">
        <title>101 Dothideomycetes genomes: a test case for predicting lifestyles and emergence of pathogens.</title>
        <authorList>
            <person name="Haridas S."/>
            <person name="Albert R."/>
            <person name="Binder M."/>
            <person name="Bloem J."/>
            <person name="Labutti K."/>
            <person name="Salamov A."/>
            <person name="Andreopoulos B."/>
            <person name="Baker S."/>
            <person name="Barry K."/>
            <person name="Bills G."/>
            <person name="Bluhm B."/>
            <person name="Cannon C."/>
            <person name="Castanera R."/>
            <person name="Culley D."/>
            <person name="Daum C."/>
            <person name="Ezra D."/>
            <person name="Gonzalez J."/>
            <person name="Henrissat B."/>
            <person name="Kuo A."/>
            <person name="Liang C."/>
            <person name="Lipzen A."/>
            <person name="Lutzoni F."/>
            <person name="Magnuson J."/>
            <person name="Mondo S."/>
            <person name="Nolan M."/>
            <person name="Ohm R."/>
            <person name="Pangilinan J."/>
            <person name="Park H.-J."/>
            <person name="Ramirez L."/>
            <person name="Alfaro M."/>
            <person name="Sun H."/>
            <person name="Tritt A."/>
            <person name="Yoshinaga Y."/>
            <person name="Zwiers L.-H."/>
            <person name="Turgeon B."/>
            <person name="Goodwin S."/>
            <person name="Spatafora J."/>
            <person name="Crous P."/>
            <person name="Grigoriev I."/>
        </authorList>
    </citation>
    <scope>NUCLEOTIDE SEQUENCE</scope>
    <source>
        <strain evidence="8">CBS 107.79</strain>
    </source>
</reference>
<dbReference type="SUPFAM" id="SSF144083">
    <property type="entry name" value="Magnesium transport protein CorA, transmembrane region"/>
    <property type="match status" value="1"/>
</dbReference>
<dbReference type="EMBL" id="ML976704">
    <property type="protein sequence ID" value="KAF1969967.1"/>
    <property type="molecule type" value="Genomic_DNA"/>
</dbReference>
<keyword evidence="5" id="KW-0175">Coiled coil</keyword>
<evidence type="ECO:0000313" key="9">
    <source>
        <dbReference type="Proteomes" id="UP000800036"/>
    </source>
</evidence>
<evidence type="ECO:0000256" key="7">
    <source>
        <dbReference type="SAM" id="Phobius"/>
    </source>
</evidence>
<name>A0A6A5V9M0_9PLEO</name>
<dbReference type="GO" id="GO:0046873">
    <property type="term" value="F:metal ion transmembrane transporter activity"/>
    <property type="evidence" value="ECO:0007669"/>
    <property type="project" value="InterPro"/>
</dbReference>
<keyword evidence="9" id="KW-1185">Reference proteome</keyword>
<evidence type="ECO:0000256" key="5">
    <source>
        <dbReference type="SAM" id="Coils"/>
    </source>
</evidence>
<evidence type="ECO:0000256" key="6">
    <source>
        <dbReference type="SAM" id="MobiDB-lite"/>
    </source>
</evidence>
<feature type="compositionally biased region" description="Basic and acidic residues" evidence="6">
    <location>
        <begin position="848"/>
        <end position="859"/>
    </location>
</feature>
<dbReference type="InterPro" id="IPR002523">
    <property type="entry name" value="MgTranspt_CorA/ZnTranspt_ZntB"/>
</dbReference>
<feature type="transmembrane region" description="Helical" evidence="7">
    <location>
        <begin position="516"/>
        <end position="536"/>
    </location>
</feature>
<evidence type="ECO:0000256" key="3">
    <source>
        <dbReference type="ARBA" id="ARBA00022989"/>
    </source>
</evidence>
<sequence length="879" mass="101273">MTEVSGFTRVNESDRRGPAMAALPKVQTNTSGIDRRQSASSPRHRRVNAAEVWPSGPPDYVSKEPSQHSYEEIWQEIEKNRGRGSDDFIRVYCTFARPPTLEKVMTWQSAWSSWNYQVAYPHFSMFLKSAGLKSAGLKNAGLKMLTRCTLFLEDCEISEANSRKIVKTKERYLFRDFQYNDLWDTIKKRPMWDSASLHANGVQEIATSTFRLIQITDLSPMVLTCILGCTPSLDVGIISSFMDRHLDLKNWGKVNFPKLRNMGWSSFTIEYHFSFYYVSTEYSDPEYVRKDSRSWRRSAPFGRDKNGTVRHIHEETISFLLVNHRGIGTCLQLEEAYWKDPYAKDLGGRTFRPFDVEVPPALLFLSWIAVALHHVSWRWESAIAAVDAEIMTPAQVVFTPDRDILMTDDPQFSHAKTYYWALQSYKLFEQKIKTTVETWRCFEEESLKKLWHSKVDAEEWHMKQRSINLGIDQLEKKMEKIRQRIEEVKDLREGLASASALFNSRTAVRQGDNIRLLTYVNLLFLPLTFGTSIFGMQIMGSNTRVLHAFAIALPSATLLTLFIIINLENVLDIFASVKQRTADKLRHHMRHHRRKHWKQRAINITEAEVARHAVPRMRRSPGGWTYFMFLLESMCVGIPGHEVLAARRWFIAFLEKIRFRKTALEISIEKGKEKYSTESGKGTPTHIKKLLVRNRAQREREMVDRKERQRRKKWSKRLLNMTIAPLKLSVLVFRVILLPFWAGLLLVEYLVLILYFTAIPPSEYELLHSNSDRNKASNNLRLSSPWIRAIHTMGIEELLASRFPEEPLNVTADNDEALRPAKLFRKATTIAQKEAALGGTSGGFESILKQRERHTEAPGKVKASIKSSTGSVDGDVSSV</sequence>
<dbReference type="Pfam" id="PF01544">
    <property type="entry name" value="CorA"/>
    <property type="match status" value="1"/>
</dbReference>
<evidence type="ECO:0000313" key="8">
    <source>
        <dbReference type="EMBL" id="KAF1969967.1"/>
    </source>
</evidence>